<reference evidence="2 3" key="1">
    <citation type="submission" date="2012-09" db="EMBL/GenBank/DDBJ databases">
        <title>Riemerella anatipestifer vaccine strains.</title>
        <authorList>
            <person name="Chun C.A."/>
            <person name="Shu W.M."/>
            <person name="Kang Z.D."/>
            <person name="Jia W.X."/>
        </authorList>
    </citation>
    <scope>NUCLEOTIDE SEQUENCE [LARGE SCALE GENOMIC DNA]</scope>
    <source>
        <strain evidence="2 3">RA-CH-1</strain>
    </source>
</reference>
<proteinExistence type="predicted"/>
<sequence length="446" mass="52395">MIDYYEENLPGFIDNVNSKNLNSYNKFKTDLLSQTKLYCDKETDCFKILLRYVEFFKDNHSSIYQKSTLIIDESKKEEVEKFLNSSIFKEREIINLKKIPKNKSEKIENIYVADDGVYKVAVVKSKNVNRDYVGVIIDSKTPLWTKGQVKFELKKVGRNTYDMLLYMRNHSLKYYKNVKLKDGILNDNWFNITLNNQKSYNLISERNLIFKEIDNETNYMYIPTFSGDWYAKILDFYKKNDSIIQSKPYLIIDVRNNGGGSDACVYPLLTYLYTKPFYGDNVDVYSTKENIRKSIEWYEQNKNDTINFDKKFFKEILDEIESMKSVPNKTFITRSKGEQIKLDTIVKKPSKIAIITNKYCASSCETLLFWAKESDKTIIVGENSGGYVGYGEISEVNTPNFNFILGCTMTRYHKQREFEVIGISPKYYLTNEKDWIEQAIELLKKE</sequence>
<evidence type="ECO:0000313" key="3">
    <source>
        <dbReference type="Proteomes" id="UP000006276"/>
    </source>
</evidence>
<gene>
    <name evidence="2" type="ORF">B739_0016</name>
</gene>
<dbReference type="Gene3D" id="3.90.226.10">
    <property type="entry name" value="2-enoyl-CoA Hydratase, Chain A, domain 1"/>
    <property type="match status" value="1"/>
</dbReference>
<dbReference type="SUPFAM" id="SSF52096">
    <property type="entry name" value="ClpP/crotonase"/>
    <property type="match status" value="1"/>
</dbReference>
<dbReference type="AlphaFoldDB" id="J9QSH3"/>
<dbReference type="EMBL" id="CP003787">
    <property type="protein sequence ID" value="AFR34626.1"/>
    <property type="molecule type" value="Genomic_DNA"/>
</dbReference>
<organism evidence="2 3">
    <name type="scientific">Riemerella anatipestifer RA-CH-1</name>
    <dbReference type="NCBI Taxonomy" id="1228997"/>
    <lineage>
        <taxon>Bacteria</taxon>
        <taxon>Pseudomonadati</taxon>
        <taxon>Bacteroidota</taxon>
        <taxon>Flavobacteriia</taxon>
        <taxon>Flavobacteriales</taxon>
        <taxon>Weeksellaceae</taxon>
        <taxon>Riemerella</taxon>
    </lineage>
</organism>
<feature type="domain" description="Tail specific protease" evidence="1">
    <location>
        <begin position="219"/>
        <end position="426"/>
    </location>
</feature>
<dbReference type="GO" id="GO:0008236">
    <property type="term" value="F:serine-type peptidase activity"/>
    <property type="evidence" value="ECO:0007669"/>
    <property type="project" value="InterPro"/>
</dbReference>
<dbReference type="KEGG" id="rag:B739_0016"/>
<dbReference type="InterPro" id="IPR029045">
    <property type="entry name" value="ClpP/crotonase-like_dom_sf"/>
</dbReference>
<dbReference type="InterPro" id="IPR005151">
    <property type="entry name" value="Tail-specific_protease"/>
</dbReference>
<name>J9QSH3_RIEAN</name>
<keyword evidence="3" id="KW-1185">Reference proteome</keyword>
<dbReference type="Proteomes" id="UP000006276">
    <property type="component" value="Chromosome"/>
</dbReference>
<evidence type="ECO:0000313" key="2">
    <source>
        <dbReference type="EMBL" id="AFR34626.1"/>
    </source>
</evidence>
<accession>J9QSH3</accession>
<dbReference type="HOGENOM" id="CLU_045507_0_0_10"/>
<dbReference type="GO" id="GO:0006508">
    <property type="term" value="P:proteolysis"/>
    <property type="evidence" value="ECO:0007669"/>
    <property type="project" value="InterPro"/>
</dbReference>
<dbReference type="Pfam" id="PF03572">
    <property type="entry name" value="Peptidase_S41"/>
    <property type="match status" value="1"/>
</dbReference>
<protein>
    <recommendedName>
        <fullName evidence="1">Tail specific protease domain-containing protein</fullName>
    </recommendedName>
</protein>
<dbReference type="PATRIC" id="fig|1228997.3.peg.16"/>
<evidence type="ECO:0000259" key="1">
    <source>
        <dbReference type="Pfam" id="PF03572"/>
    </source>
</evidence>